<comment type="caution">
    <text evidence="1">The sequence shown here is derived from an EMBL/GenBank/DDBJ whole genome shotgun (WGS) entry which is preliminary data.</text>
</comment>
<accession>A0ABR4IBX5</accession>
<organism evidence="1 2">
    <name type="scientific">Aspergillus pseudoustus</name>
    <dbReference type="NCBI Taxonomy" id="1810923"/>
    <lineage>
        <taxon>Eukaryota</taxon>
        <taxon>Fungi</taxon>
        <taxon>Dikarya</taxon>
        <taxon>Ascomycota</taxon>
        <taxon>Pezizomycotina</taxon>
        <taxon>Eurotiomycetes</taxon>
        <taxon>Eurotiomycetidae</taxon>
        <taxon>Eurotiales</taxon>
        <taxon>Aspergillaceae</taxon>
        <taxon>Aspergillus</taxon>
        <taxon>Aspergillus subgen. Nidulantes</taxon>
    </lineage>
</organism>
<name>A0ABR4IBX5_9EURO</name>
<keyword evidence="2" id="KW-1185">Reference proteome</keyword>
<gene>
    <name evidence="1" type="ORF">BJY01DRAFT_230262</name>
</gene>
<evidence type="ECO:0000313" key="2">
    <source>
        <dbReference type="Proteomes" id="UP001610446"/>
    </source>
</evidence>
<dbReference type="EMBL" id="JBFXLU010000505">
    <property type="protein sequence ID" value="KAL2825240.1"/>
    <property type="molecule type" value="Genomic_DNA"/>
</dbReference>
<protein>
    <submittedName>
        <fullName evidence="1">Uncharacterized protein</fullName>
    </submittedName>
</protein>
<sequence>MSVVFQQHRAGFLQSIPADFFEIFLYNRPPPHRFAFEDWPDYEILHEPLDSARFDRAFEPVNL</sequence>
<dbReference type="Proteomes" id="UP001610446">
    <property type="component" value="Unassembled WGS sequence"/>
</dbReference>
<proteinExistence type="predicted"/>
<reference evidence="1 2" key="1">
    <citation type="submission" date="2024-07" db="EMBL/GenBank/DDBJ databases">
        <title>Section-level genome sequencing and comparative genomics of Aspergillus sections Usti and Cavernicolus.</title>
        <authorList>
            <consortium name="Lawrence Berkeley National Laboratory"/>
            <person name="Nybo J.L."/>
            <person name="Vesth T.C."/>
            <person name="Theobald S."/>
            <person name="Frisvad J.C."/>
            <person name="Larsen T.O."/>
            <person name="Kjaerboelling I."/>
            <person name="Rothschild-Mancinelli K."/>
            <person name="Lyhne E.K."/>
            <person name="Kogle M.E."/>
            <person name="Barry K."/>
            <person name="Clum A."/>
            <person name="Na H."/>
            <person name="Ledsgaard L."/>
            <person name="Lin J."/>
            <person name="Lipzen A."/>
            <person name="Kuo A."/>
            <person name="Riley R."/>
            <person name="Mondo S."/>
            <person name="Labutti K."/>
            <person name="Haridas S."/>
            <person name="Pangalinan J."/>
            <person name="Salamov A.A."/>
            <person name="Simmons B.A."/>
            <person name="Magnuson J.K."/>
            <person name="Chen J."/>
            <person name="Drula E."/>
            <person name="Henrissat B."/>
            <person name="Wiebenga A."/>
            <person name="Lubbers R.J."/>
            <person name="Gomes A.C."/>
            <person name="Makela M.R."/>
            <person name="Stajich J."/>
            <person name="Grigoriev I.V."/>
            <person name="Mortensen U.H."/>
            <person name="De Vries R.P."/>
            <person name="Baker S.E."/>
            <person name="Andersen M.R."/>
        </authorList>
    </citation>
    <scope>NUCLEOTIDE SEQUENCE [LARGE SCALE GENOMIC DNA]</scope>
    <source>
        <strain evidence="1 2">CBS 123904</strain>
    </source>
</reference>
<evidence type="ECO:0000313" key="1">
    <source>
        <dbReference type="EMBL" id="KAL2825240.1"/>
    </source>
</evidence>